<evidence type="ECO:0000313" key="2">
    <source>
        <dbReference type="Proteomes" id="UP000053127"/>
    </source>
</evidence>
<dbReference type="Proteomes" id="UP000053127">
    <property type="component" value="Unassembled WGS sequence"/>
</dbReference>
<dbReference type="AlphaFoldDB" id="A0A101NQI1"/>
<gene>
    <name evidence="1" type="ORF">AQI95_41985</name>
</gene>
<protein>
    <submittedName>
        <fullName evidence="1">Uncharacterized protein</fullName>
    </submittedName>
</protein>
<dbReference type="EMBL" id="LMWN01000085">
    <property type="protein sequence ID" value="KUM97187.1"/>
    <property type="molecule type" value="Genomic_DNA"/>
</dbReference>
<evidence type="ECO:0000313" key="1">
    <source>
        <dbReference type="EMBL" id="KUM97187.1"/>
    </source>
</evidence>
<accession>A0A101NQI1</accession>
<name>A0A101NQI1_9ACTN</name>
<comment type="caution">
    <text evidence="1">The sequence shown here is derived from an EMBL/GenBank/DDBJ whole genome shotgun (WGS) entry which is preliminary data.</text>
</comment>
<keyword evidence="2" id="KW-1185">Reference proteome</keyword>
<proteinExistence type="predicted"/>
<sequence>MRSRFAAGVLALATAFSPPASRMGLEVEWAELVHADDDFGLAWFRCHLAVGDGIEVFDPALLAS</sequence>
<organism evidence="1 2">
    <name type="scientific">Streptomyces yokosukanensis</name>
    <dbReference type="NCBI Taxonomy" id="67386"/>
    <lineage>
        <taxon>Bacteria</taxon>
        <taxon>Bacillati</taxon>
        <taxon>Actinomycetota</taxon>
        <taxon>Actinomycetes</taxon>
        <taxon>Kitasatosporales</taxon>
        <taxon>Streptomycetaceae</taxon>
        <taxon>Streptomyces</taxon>
    </lineage>
</organism>
<reference evidence="1 2" key="1">
    <citation type="submission" date="2015-10" db="EMBL/GenBank/DDBJ databases">
        <title>Draft genome sequence of Streptomyces yokosukanensis DSM 40224, type strain for the species Streptomyces yokosukanensis.</title>
        <authorList>
            <person name="Ruckert C."/>
            <person name="Winkler A."/>
            <person name="Kalinowski J."/>
            <person name="Kampfer P."/>
            <person name="Glaeser S."/>
        </authorList>
    </citation>
    <scope>NUCLEOTIDE SEQUENCE [LARGE SCALE GENOMIC DNA]</scope>
    <source>
        <strain evidence="1 2">DSM 40224</strain>
    </source>
</reference>
<dbReference type="STRING" id="67386.AQI95_41985"/>